<proteinExistence type="predicted"/>
<name>A0A1H2X9L8_9PSED</name>
<evidence type="ECO:0000313" key="2">
    <source>
        <dbReference type="Proteomes" id="UP000243778"/>
    </source>
</evidence>
<dbReference type="EMBL" id="FNNU01000002">
    <property type="protein sequence ID" value="SDW89456.1"/>
    <property type="molecule type" value="Genomic_DNA"/>
</dbReference>
<sequence>MPVRYWIYALLPLFAGCVYNPANDGAPKPPVRLQGELNLVDGQMLLGPCQEQRHFAVTDAAGIGLLEDARELLGGGSGPLFADLSGFYGASRVEGTDGEFKVEQRYRLQNDAHGCENPNYPRLLLHAGGQQPDWSVEVGERGLMLERSGQPTQALPYLEEQLPEGRLNLTSEANGQRLELWIAPQRCVDAKTGAVQSLSAELRVDGQVQRGCAYFGGARTQ</sequence>
<accession>A0A1H2X9L8</accession>
<evidence type="ECO:0000313" key="1">
    <source>
        <dbReference type="EMBL" id="SDW89456.1"/>
    </source>
</evidence>
<dbReference type="Proteomes" id="UP000243778">
    <property type="component" value="Unassembled WGS sequence"/>
</dbReference>
<gene>
    <name evidence="1" type="ORF">SAMN05216287_1824</name>
</gene>
<dbReference type="PROSITE" id="PS51257">
    <property type="entry name" value="PROKAR_LIPOPROTEIN"/>
    <property type="match status" value="1"/>
</dbReference>
<keyword evidence="1" id="KW-0449">Lipoprotein</keyword>
<reference evidence="2" key="1">
    <citation type="submission" date="2016-10" db="EMBL/GenBank/DDBJ databases">
        <authorList>
            <person name="Varghese N."/>
            <person name="Submissions S."/>
        </authorList>
    </citation>
    <scope>NUCLEOTIDE SEQUENCE [LARGE SCALE GENOMIC DNA]</scope>
    <source>
        <strain evidence="2">NRRL B-59562</strain>
    </source>
</reference>
<dbReference type="AlphaFoldDB" id="A0A1H2X9L8"/>
<keyword evidence="2" id="KW-1185">Reference proteome</keyword>
<organism evidence="1 2">
    <name type="scientific">Pseudomonas kuykendallii</name>
    <dbReference type="NCBI Taxonomy" id="1007099"/>
    <lineage>
        <taxon>Bacteria</taxon>
        <taxon>Pseudomonadati</taxon>
        <taxon>Pseudomonadota</taxon>
        <taxon>Gammaproteobacteria</taxon>
        <taxon>Pseudomonadales</taxon>
        <taxon>Pseudomonadaceae</taxon>
        <taxon>Pseudomonas</taxon>
    </lineage>
</organism>
<dbReference type="STRING" id="1007099.SAMN05216287_1824"/>
<dbReference type="RefSeq" id="WP_175534321.1">
    <property type="nucleotide sequence ID" value="NZ_FNNU01000002.1"/>
</dbReference>
<protein>
    <submittedName>
        <fullName evidence="1">Putative lipoprotein</fullName>
    </submittedName>
</protein>